<reference evidence="4 5" key="1">
    <citation type="journal article" date="2013" name="Genome Announc.">
        <title>Draft Genome Sequence of Cesiribacter andamanensis Strain AMV16T, Isolated from a Soil Sample from a Mud Volcano in the Andaman Islands, India.</title>
        <authorList>
            <person name="Shivaji S."/>
            <person name="Ara S."/>
            <person name="Begum Z."/>
            <person name="Srinivas T.N."/>
            <person name="Singh A."/>
            <person name="Kumar Pinnaka A."/>
        </authorList>
    </citation>
    <scope>NUCLEOTIDE SEQUENCE [LARGE SCALE GENOMIC DNA]</scope>
    <source>
        <strain evidence="4 5">AMV16</strain>
    </source>
</reference>
<name>M7N759_9BACT</name>
<dbReference type="STRING" id="1279009.ADICEAN_00346"/>
<dbReference type="InterPro" id="IPR013762">
    <property type="entry name" value="Integrase-like_cat_sf"/>
</dbReference>
<dbReference type="OrthoDB" id="1493636at2"/>
<gene>
    <name evidence="4" type="ORF">ADICEAN_00346</name>
</gene>
<feature type="domain" description="Tyr recombinase" evidence="2">
    <location>
        <begin position="247"/>
        <end position="422"/>
    </location>
</feature>
<evidence type="ECO:0000256" key="1">
    <source>
        <dbReference type="ARBA" id="ARBA00023172"/>
    </source>
</evidence>
<evidence type="ECO:0000259" key="2">
    <source>
        <dbReference type="Pfam" id="PF00589"/>
    </source>
</evidence>
<evidence type="ECO:0000313" key="5">
    <source>
        <dbReference type="Proteomes" id="UP000011910"/>
    </source>
</evidence>
<keyword evidence="1" id="KW-0233">DNA recombination</keyword>
<dbReference type="EMBL" id="AODQ01000005">
    <property type="protein sequence ID" value="EMR04448.1"/>
    <property type="molecule type" value="Genomic_DNA"/>
</dbReference>
<dbReference type="AlphaFoldDB" id="M7N759"/>
<dbReference type="RefSeq" id="WP_009193755.1">
    <property type="nucleotide sequence ID" value="NZ_AODQ01000005.1"/>
</dbReference>
<evidence type="ECO:0000259" key="3">
    <source>
        <dbReference type="Pfam" id="PF17293"/>
    </source>
</evidence>
<dbReference type="GO" id="GO:0003677">
    <property type="term" value="F:DNA binding"/>
    <property type="evidence" value="ECO:0007669"/>
    <property type="project" value="InterPro"/>
</dbReference>
<accession>M7N759</accession>
<dbReference type="GO" id="GO:0015074">
    <property type="term" value="P:DNA integration"/>
    <property type="evidence" value="ECO:0007669"/>
    <property type="project" value="InterPro"/>
</dbReference>
<proteinExistence type="predicted"/>
<keyword evidence="5" id="KW-1185">Reference proteome</keyword>
<sequence length="441" mass="50347">MTYVIKLDRRPLSKGENAGKHPVILEYRYKGKQYRDPVGIYCAPQHWNEATQQIGSGYSRKEQQQLNALILAKRDQINQVLLECSVHKIEPSGEHVLAQLRYTPSLVEDAPKKEEQLGADMVPLFQEWLDQVQVPKYTHTLPHLKAFAQHRGGLKAAELSEALLAEFAAYLQETGYIPYSKASKAPRPKPVKKERVQFSNTTLKNHVKYLKLFGRQYLTKKGYPVNQDFRDFELKFKSPEIGDTIALTKQEFDRLYYLDVSAKKHLHVTKLAFIVGTALGGLRISDLKRLQASDFKGDDVSFTQQKTGGKVTNPISEHYVKPLLDEFLAYKELIPSGQKLNDNLKVLAALAGLDRVEKIYEYRGGSRKGIEKEVRIQDHISSKYMRKTLVSVLVSLGYGKEIIKEFTGHQDDRVIDHYIQVHRQTKVQVLDSFRPDPANAL</sequence>
<dbReference type="GO" id="GO:0006310">
    <property type="term" value="P:DNA recombination"/>
    <property type="evidence" value="ECO:0007669"/>
    <property type="project" value="UniProtKB-KW"/>
</dbReference>
<dbReference type="InterPro" id="IPR002104">
    <property type="entry name" value="Integrase_catalytic"/>
</dbReference>
<organism evidence="4 5">
    <name type="scientific">Cesiribacter andamanensis AMV16</name>
    <dbReference type="NCBI Taxonomy" id="1279009"/>
    <lineage>
        <taxon>Bacteria</taxon>
        <taxon>Pseudomonadati</taxon>
        <taxon>Bacteroidota</taxon>
        <taxon>Cytophagia</taxon>
        <taxon>Cytophagales</taxon>
        <taxon>Cesiribacteraceae</taxon>
        <taxon>Cesiribacter</taxon>
    </lineage>
</organism>
<dbReference type="Proteomes" id="UP000011910">
    <property type="component" value="Unassembled WGS sequence"/>
</dbReference>
<dbReference type="SUPFAM" id="SSF56349">
    <property type="entry name" value="DNA breaking-rejoining enzymes"/>
    <property type="match status" value="1"/>
</dbReference>
<protein>
    <submittedName>
        <fullName evidence="4">Site-specific recombinase XerD</fullName>
    </submittedName>
</protein>
<dbReference type="InterPro" id="IPR035386">
    <property type="entry name" value="Arm-DNA-bind_5"/>
</dbReference>
<evidence type="ECO:0000313" key="4">
    <source>
        <dbReference type="EMBL" id="EMR04448.1"/>
    </source>
</evidence>
<dbReference type="Pfam" id="PF00589">
    <property type="entry name" value="Phage_integrase"/>
    <property type="match status" value="1"/>
</dbReference>
<dbReference type="InterPro" id="IPR011010">
    <property type="entry name" value="DNA_brk_join_enz"/>
</dbReference>
<dbReference type="Pfam" id="PF17293">
    <property type="entry name" value="Arm-DNA-bind_5"/>
    <property type="match status" value="1"/>
</dbReference>
<comment type="caution">
    <text evidence="4">The sequence shown here is derived from an EMBL/GenBank/DDBJ whole genome shotgun (WGS) entry which is preliminary data.</text>
</comment>
<dbReference type="Gene3D" id="1.10.443.10">
    <property type="entry name" value="Intergrase catalytic core"/>
    <property type="match status" value="1"/>
</dbReference>
<feature type="domain" description="Arm DNA-binding" evidence="3">
    <location>
        <begin position="15"/>
        <end position="83"/>
    </location>
</feature>
<dbReference type="eggNOG" id="COG0582">
    <property type="taxonomic scope" value="Bacteria"/>
</dbReference>